<reference evidence="1" key="1">
    <citation type="submission" date="2020-05" db="EMBL/GenBank/DDBJ databases">
        <authorList>
            <person name="Chiriac C."/>
            <person name="Salcher M."/>
            <person name="Ghai R."/>
            <person name="Kavagutti S V."/>
        </authorList>
    </citation>
    <scope>NUCLEOTIDE SEQUENCE</scope>
</reference>
<protein>
    <submittedName>
        <fullName evidence="1">Unannotated protein</fullName>
    </submittedName>
</protein>
<proteinExistence type="predicted"/>
<dbReference type="EMBL" id="CAEZYB010000057">
    <property type="protein sequence ID" value="CAB4704373.1"/>
    <property type="molecule type" value="Genomic_DNA"/>
</dbReference>
<accession>A0A6J6Q4R7</accession>
<sequence length="162" mass="17664">MTSNTALDAINPHIYGLKAADACDVVIDQILISTKPADLIKSITYINEQIVHRDDHDRAMQALIHFATTGDREASAQIIKGYEYLAAHLHLGKAMHALQIRDEMLDGEQFPQPPVIDEMPAYPVRAENYQPAVTSITEILCESIQASNAPSAAIPAATCSII</sequence>
<organism evidence="1">
    <name type="scientific">freshwater metagenome</name>
    <dbReference type="NCBI Taxonomy" id="449393"/>
    <lineage>
        <taxon>unclassified sequences</taxon>
        <taxon>metagenomes</taxon>
        <taxon>ecological metagenomes</taxon>
    </lineage>
</organism>
<evidence type="ECO:0000313" key="1">
    <source>
        <dbReference type="EMBL" id="CAB4704373.1"/>
    </source>
</evidence>
<name>A0A6J6Q4R7_9ZZZZ</name>
<dbReference type="AlphaFoldDB" id="A0A6J6Q4R7"/>
<gene>
    <name evidence="1" type="ORF">UFOPK2646_00635</name>
</gene>